<dbReference type="Gene3D" id="2.60.120.10">
    <property type="entry name" value="Jelly Rolls"/>
    <property type="match status" value="1"/>
</dbReference>
<dbReference type="SUPFAM" id="SSF51182">
    <property type="entry name" value="RmlC-like cupins"/>
    <property type="match status" value="1"/>
</dbReference>
<sequence>MRTAADLPDWARGLGLTPHPEGGWYRETWRSAVTIPADVLPQGYPGDRVAGTAIYFLLLPDERSAWHTVRGAELWLHHRGSPVLLELGGDGMEPGATTGIVVGPDVSDGHQPQAVVPPGTWQRARPIGGEASLVSCLVLPGFDFADFALAPDAG</sequence>
<dbReference type="RefSeq" id="WP_124710944.1">
    <property type="nucleotide sequence ID" value="NZ_CP033972.1"/>
</dbReference>
<dbReference type="InterPro" id="IPR011051">
    <property type="entry name" value="RmlC_Cupin_sf"/>
</dbReference>
<dbReference type="Proteomes" id="UP000271469">
    <property type="component" value="Chromosome"/>
</dbReference>
<dbReference type="Pfam" id="PF06172">
    <property type="entry name" value="Cupin_5"/>
    <property type="match status" value="1"/>
</dbReference>
<keyword evidence="3" id="KW-1185">Reference proteome</keyword>
<gene>
    <name evidence="2" type="ORF">D7316_05411</name>
</gene>
<dbReference type="CDD" id="cd06121">
    <property type="entry name" value="cupin_YML079wp"/>
    <property type="match status" value="1"/>
</dbReference>
<feature type="domain" description="DUF985" evidence="1">
    <location>
        <begin position="10"/>
        <end position="150"/>
    </location>
</feature>
<dbReference type="InterPro" id="IPR039935">
    <property type="entry name" value="YML079W-like"/>
</dbReference>
<dbReference type="KEGG" id="gom:D7316_05411"/>
<dbReference type="EMBL" id="CP033972">
    <property type="protein sequence ID" value="AZG48790.1"/>
    <property type="molecule type" value="Genomic_DNA"/>
</dbReference>
<dbReference type="InterPro" id="IPR009327">
    <property type="entry name" value="Cupin_DUF985"/>
</dbReference>
<dbReference type="InterPro" id="IPR014710">
    <property type="entry name" value="RmlC-like_jellyroll"/>
</dbReference>
<dbReference type="OrthoDB" id="9798288at2"/>
<name>A0A3G8JX47_9ACTN</name>
<dbReference type="PANTHER" id="PTHR33387">
    <property type="entry name" value="RMLC-LIKE JELLY ROLL FOLD PROTEIN"/>
    <property type="match status" value="1"/>
</dbReference>
<proteinExistence type="predicted"/>
<evidence type="ECO:0000259" key="1">
    <source>
        <dbReference type="Pfam" id="PF06172"/>
    </source>
</evidence>
<reference evidence="2 3" key="1">
    <citation type="submission" date="2018-11" db="EMBL/GenBank/DDBJ databases">
        <title>Gordonia insulae sp. nov., isolated from an island soil.</title>
        <authorList>
            <person name="Kim Y.S."/>
            <person name="Kim S.B."/>
        </authorList>
    </citation>
    <scope>NUCLEOTIDE SEQUENCE [LARGE SCALE GENOMIC DNA]</scope>
    <source>
        <strain evidence="2 3">MMS17-SY073</strain>
    </source>
</reference>
<organism evidence="2 3">
    <name type="scientific">Gordonia insulae</name>
    <dbReference type="NCBI Taxonomy" id="2420509"/>
    <lineage>
        <taxon>Bacteria</taxon>
        <taxon>Bacillati</taxon>
        <taxon>Actinomycetota</taxon>
        <taxon>Actinomycetes</taxon>
        <taxon>Mycobacteriales</taxon>
        <taxon>Gordoniaceae</taxon>
        <taxon>Gordonia</taxon>
    </lineage>
</organism>
<evidence type="ECO:0000313" key="3">
    <source>
        <dbReference type="Proteomes" id="UP000271469"/>
    </source>
</evidence>
<dbReference type="PANTHER" id="PTHR33387:SF3">
    <property type="entry name" value="DUF985 DOMAIN-CONTAINING PROTEIN"/>
    <property type="match status" value="1"/>
</dbReference>
<accession>A0A3G8JX47</accession>
<evidence type="ECO:0000313" key="2">
    <source>
        <dbReference type="EMBL" id="AZG48790.1"/>
    </source>
</evidence>
<dbReference type="AlphaFoldDB" id="A0A3G8JX47"/>
<protein>
    <recommendedName>
        <fullName evidence="1">DUF985 domain-containing protein</fullName>
    </recommendedName>
</protein>